<proteinExistence type="predicted"/>
<feature type="domain" description="Immunoglobulin" evidence="1">
    <location>
        <begin position="429"/>
        <end position="511"/>
    </location>
</feature>
<dbReference type="STRING" id="1306519.BIW12_02900"/>
<feature type="domain" description="Immunoglobulin" evidence="1">
    <location>
        <begin position="1176"/>
        <end position="1258"/>
    </location>
</feature>
<feature type="domain" description="Immunoglobulin" evidence="1">
    <location>
        <begin position="1010"/>
        <end position="1092"/>
    </location>
</feature>
<organism evidence="2 3">
    <name type="scientific">Flavobacterium commune</name>
    <dbReference type="NCBI Taxonomy" id="1306519"/>
    <lineage>
        <taxon>Bacteria</taxon>
        <taxon>Pseudomonadati</taxon>
        <taxon>Bacteroidota</taxon>
        <taxon>Flavobacteriia</taxon>
        <taxon>Flavobacteriales</taxon>
        <taxon>Flavobacteriaceae</taxon>
        <taxon>Flavobacterium</taxon>
    </lineage>
</organism>
<dbReference type="SMART" id="SM00409">
    <property type="entry name" value="IG"/>
    <property type="match status" value="11"/>
</dbReference>
<dbReference type="InterPro" id="IPR003599">
    <property type="entry name" value="Ig_sub"/>
</dbReference>
<feature type="domain" description="Immunoglobulin" evidence="1">
    <location>
        <begin position="1093"/>
        <end position="1175"/>
    </location>
</feature>
<dbReference type="EMBL" id="CP017774">
    <property type="protein sequence ID" value="AOZ98464.1"/>
    <property type="molecule type" value="Genomic_DNA"/>
</dbReference>
<evidence type="ECO:0000259" key="1">
    <source>
        <dbReference type="SMART" id="SM00409"/>
    </source>
</evidence>
<feature type="domain" description="Immunoglobulin" evidence="1">
    <location>
        <begin position="844"/>
        <end position="926"/>
    </location>
</feature>
<protein>
    <recommendedName>
        <fullName evidence="1">Immunoglobulin domain-containing protein</fullName>
    </recommendedName>
</protein>
<dbReference type="KEGG" id="fcm:BIW12_02900"/>
<feature type="domain" description="Immunoglobulin" evidence="1">
    <location>
        <begin position="512"/>
        <end position="594"/>
    </location>
</feature>
<feature type="domain" description="Immunoglobulin" evidence="1">
    <location>
        <begin position="595"/>
        <end position="677"/>
    </location>
</feature>
<feature type="domain" description="Immunoglobulin" evidence="1">
    <location>
        <begin position="678"/>
        <end position="760"/>
    </location>
</feature>
<dbReference type="InterPro" id="IPR013783">
    <property type="entry name" value="Ig-like_fold"/>
</dbReference>
<evidence type="ECO:0000313" key="2">
    <source>
        <dbReference type="EMBL" id="AOZ98464.1"/>
    </source>
</evidence>
<name>A0A1D9P832_9FLAO</name>
<dbReference type="Gene3D" id="2.60.40.10">
    <property type="entry name" value="Immunoglobulins"/>
    <property type="match status" value="5"/>
</dbReference>
<reference evidence="2 3" key="1">
    <citation type="submission" date="2016-10" db="EMBL/GenBank/DDBJ databases">
        <title>Complete Genome Sequence of Flavobacterium sp. PK15.</title>
        <authorList>
            <person name="Ekwe A."/>
            <person name="Kim S.B."/>
        </authorList>
    </citation>
    <scope>NUCLEOTIDE SEQUENCE [LARGE SCALE GENOMIC DNA]</scope>
    <source>
        <strain evidence="2 3">PK15</strain>
    </source>
</reference>
<keyword evidence="3" id="KW-1185">Reference proteome</keyword>
<feature type="domain" description="Immunoglobulin" evidence="1">
    <location>
        <begin position="1259"/>
        <end position="1341"/>
    </location>
</feature>
<feature type="domain" description="Immunoglobulin" evidence="1">
    <location>
        <begin position="761"/>
        <end position="843"/>
    </location>
</feature>
<evidence type="ECO:0000313" key="3">
    <source>
        <dbReference type="Proteomes" id="UP000178198"/>
    </source>
</evidence>
<accession>A0A1D9P832</accession>
<feature type="domain" description="Immunoglobulin" evidence="1">
    <location>
        <begin position="927"/>
        <end position="1009"/>
    </location>
</feature>
<dbReference type="Proteomes" id="UP000178198">
    <property type="component" value="Chromosome"/>
</dbReference>
<gene>
    <name evidence="2" type="ORF">BIW12_02900</name>
</gene>
<sequence>MMAYTVNAQNIKGIVPVQYPISGSGVDGDAWAHEPINTIYQNVGDLFDRQFGNPDYPLDMTNNGVLDFSNGSLLYPGFTFFLQDRYVDDLTIFTASNKINDNPNTYTWGAGSSPNKNEIQNAGAHFSYGSASVEGGESIDGLTFVNGTNRFGNPTDLWCLFAGDRQVTNGSSYIDFEFLQKPLTITGATFGPVDPNTGIAPITGGSGAFSTLGTQGGRTVGDVLITIEFTQGGGDATVVIRVWKAVGSGFEYVVVPNTTFPGNVFCTNNSVTTTVPFDAYGVTPGTYAPNQWAEGAINLTEVFKNTSPNDPCFNISTLFIRTRSSGNSAQSELKDFPGAPIQLNLNLIPIANAGADFAMTCITNPNGKEIGEAPEAGFTYSWSPTTGLSDPNIANPIANPLVSTTYTVTKTKTGTVCSATDSVDVTVNKPTVVAVAGDDFTKTCTTNANGGTIGEASAAGYTYSWSSMPAGFSSSLSNPSVNPSVTTTYTVTKTHTASGCSDTDEVTVTVDKPDVLANAGTDFTISCIANTSGGSIGEASAAGYTYSWTSIPAGFSSSLANPSVNPSVTTTYTVTKTHTASGCSDTDEVTVTVNKPTVVAVAGDDFTKTCTANANGGTIGEASAAGYTYSWTSMPAGFSSSLSNPSVNPSVTTTYTVTKTHTASGCSDTDEVTVTVNKPDVLANAGTDFTISCIAYTSGGSIGEASAAGYTYSWTSIPAGFSSSLANPSVNPSVTTTYTVTKTHTASGCSDTDEVTVTVNKPTVVAVAGDDFTKTCTTNANGGTIGEASAAGYTYSWSSMPAGFSSSLSNPSVNPSVTTTYTVTKTHTASGCSDTDEVTVTVNKPDVLANAGTDFTISCIANTSGGSIGEASAAGYTYSWTSIPAGFSSSLANPSVNPSVTTTYTVTKTHTASGCSDTDEVTVTVNKPTVVAVAGDDFTKTCTANANGGTIGEASAAGYTYSWTSMPAGFSSSLSNPSVNPSVTTTYTVTKTHTASGCSDTDEVTVTVNKPDVLANAGTDFTISCIANTSGGSIGEASAAGYTYSWTSIPAGFSSSLSNPSVNPSVTTTYTVTKTHTASGCSDTDEVTVTVNKPTVVAVAGDDFTKTCTTNANGGTIGEASAAGYTYSWTSMPAGFSSSLSNPSVNPSVTTTYTVTKTHTASGCSDTDEVTVTVNKPDVLANAGTDFTISCIANTSGGSIGEASAAGYTYSWTSIPAGFSSSLANPSVNPSVTTTYTVTKTHTASGCSDTDEVTVTVNKELPNANAGSDGLILCGTSSVMLLGSSTTQGATFAWVASNGGNIVSGVDTATPTVNAAGTYTLTVTNPANGCTSTDAAMVSVQICSDALCTYTQGYYGNIGGMSCAPDGLGGFASYTTKALIEKALASYGGAMYVGIKDVRHVSIMNNMTDIDAIIAVLPGGGMSKALPTGPNNGLHSISNLPQSLLKDGNINNTLLAQTIVLGLNLGINGQLGDFELQAGTFATAASEGGCGSDTPKIRSCNPDGTTNNEYEFYSIPANIVTALGGNATVQGLYALANQALGGGDTNGVSLSAIADVVDKINNAFDECRIPVGYGIEPLDCPVIETITTMSLMQADLAGFVAYPVPVDGQLSIQCTFDYTSDATIEVFDSKNQMVYTKSQAQCSNGTVITLDYNFNSEQQQVFYIRLTTSQGSTTHDVISAAK</sequence>